<organism evidence="2 3">
    <name type="scientific">Caerostris extrusa</name>
    <name type="common">Bark spider</name>
    <name type="synonym">Caerostris bankana</name>
    <dbReference type="NCBI Taxonomy" id="172846"/>
    <lineage>
        <taxon>Eukaryota</taxon>
        <taxon>Metazoa</taxon>
        <taxon>Ecdysozoa</taxon>
        <taxon>Arthropoda</taxon>
        <taxon>Chelicerata</taxon>
        <taxon>Arachnida</taxon>
        <taxon>Araneae</taxon>
        <taxon>Araneomorphae</taxon>
        <taxon>Entelegynae</taxon>
        <taxon>Araneoidea</taxon>
        <taxon>Araneidae</taxon>
        <taxon>Caerostris</taxon>
    </lineage>
</organism>
<name>A0AAV4US55_CAEEX</name>
<dbReference type="Proteomes" id="UP001054945">
    <property type="component" value="Unassembled WGS sequence"/>
</dbReference>
<dbReference type="InterPro" id="IPR040676">
    <property type="entry name" value="DUF5641"/>
</dbReference>
<dbReference type="EMBL" id="BPLR01013374">
    <property type="protein sequence ID" value="GIY60745.1"/>
    <property type="molecule type" value="Genomic_DNA"/>
</dbReference>
<evidence type="ECO:0000313" key="3">
    <source>
        <dbReference type="Proteomes" id="UP001054945"/>
    </source>
</evidence>
<feature type="domain" description="DUF5641" evidence="1">
    <location>
        <begin position="6"/>
        <end position="87"/>
    </location>
</feature>
<sequence length="96" mass="11217">MAANSTVFHAFWKRWSMEYLTIARIELSGLRDKSILNINDLILLKDLKNLPPLKWRLGRIIELIDGKVRVAKLKTLLGELKRPVHKRSLLPLSNWM</sequence>
<dbReference type="AlphaFoldDB" id="A0AAV4US55"/>
<protein>
    <recommendedName>
        <fullName evidence="1">DUF5641 domain-containing protein</fullName>
    </recommendedName>
</protein>
<proteinExistence type="predicted"/>
<accession>A0AAV4US55</accession>
<dbReference type="Pfam" id="PF18701">
    <property type="entry name" value="DUF5641"/>
    <property type="match status" value="1"/>
</dbReference>
<evidence type="ECO:0000313" key="2">
    <source>
        <dbReference type="EMBL" id="GIY60745.1"/>
    </source>
</evidence>
<evidence type="ECO:0000259" key="1">
    <source>
        <dbReference type="Pfam" id="PF18701"/>
    </source>
</evidence>
<keyword evidence="3" id="KW-1185">Reference proteome</keyword>
<comment type="caution">
    <text evidence="2">The sequence shown here is derived from an EMBL/GenBank/DDBJ whole genome shotgun (WGS) entry which is preliminary data.</text>
</comment>
<reference evidence="2 3" key="1">
    <citation type="submission" date="2021-06" db="EMBL/GenBank/DDBJ databases">
        <title>Caerostris extrusa draft genome.</title>
        <authorList>
            <person name="Kono N."/>
            <person name="Arakawa K."/>
        </authorList>
    </citation>
    <scope>NUCLEOTIDE SEQUENCE [LARGE SCALE GENOMIC DNA]</scope>
</reference>
<gene>
    <name evidence="2" type="ORF">CEXT_598731</name>
</gene>